<dbReference type="AlphaFoldDB" id="A0A3N0ZB38"/>
<organism evidence="1 2">
    <name type="scientific">Anabarilius grahami</name>
    <name type="common">Kanglang fish</name>
    <name type="synonym">Barilius grahami</name>
    <dbReference type="NCBI Taxonomy" id="495550"/>
    <lineage>
        <taxon>Eukaryota</taxon>
        <taxon>Metazoa</taxon>
        <taxon>Chordata</taxon>
        <taxon>Craniata</taxon>
        <taxon>Vertebrata</taxon>
        <taxon>Euteleostomi</taxon>
        <taxon>Actinopterygii</taxon>
        <taxon>Neopterygii</taxon>
        <taxon>Teleostei</taxon>
        <taxon>Ostariophysi</taxon>
        <taxon>Cypriniformes</taxon>
        <taxon>Xenocyprididae</taxon>
        <taxon>Xenocypridinae</taxon>
        <taxon>Xenocypridinae incertae sedis</taxon>
        <taxon>Anabarilius</taxon>
    </lineage>
</organism>
<comment type="caution">
    <text evidence="1">The sequence shown here is derived from an EMBL/GenBank/DDBJ whole genome shotgun (WGS) entry which is preliminary data.</text>
</comment>
<accession>A0A3N0ZB38</accession>
<dbReference type="OrthoDB" id="10285454at2759"/>
<gene>
    <name evidence="1" type="ORF">DPX16_8390</name>
</gene>
<dbReference type="Proteomes" id="UP000281406">
    <property type="component" value="Unassembled WGS sequence"/>
</dbReference>
<keyword evidence="2" id="KW-1185">Reference proteome</keyword>
<dbReference type="EMBL" id="RJVU01000233">
    <property type="protein sequence ID" value="ROL55542.1"/>
    <property type="molecule type" value="Genomic_DNA"/>
</dbReference>
<proteinExistence type="predicted"/>
<evidence type="ECO:0000313" key="2">
    <source>
        <dbReference type="Proteomes" id="UP000281406"/>
    </source>
</evidence>
<protein>
    <submittedName>
        <fullName evidence="1">Uncharacterized protein</fullName>
    </submittedName>
</protein>
<reference evidence="1 2" key="1">
    <citation type="submission" date="2018-10" db="EMBL/GenBank/DDBJ databases">
        <title>Genome assembly for a Yunnan-Guizhou Plateau 3E fish, Anabarilius grahami (Regan), and its evolutionary and genetic applications.</title>
        <authorList>
            <person name="Jiang W."/>
        </authorList>
    </citation>
    <scope>NUCLEOTIDE SEQUENCE [LARGE SCALE GENOMIC DNA]</scope>
    <source>
        <strain evidence="1">AG-KIZ</strain>
        <tissue evidence="1">Muscle</tissue>
    </source>
</reference>
<sequence>MTLCFTCKDGVDMSQEDPVENSSTEKLTSPHKAGIRLFLHRAQKTVENGFLRFCCCCQDSLECFVPPPSKPHYAGLESTETQTEDTTPGSDVTCISEQRTESLSVQSRCSDFVLPGEVPVETVLHETRANITTIDITSIAEDNVEKIDKRIHWNKNKTRSFFRRAREALKLPLLCSGVDTVESLVPLTDSTDSTEAQCGDSTQTLDLEELSDGTLSGPESISETMLAGDVLFEPAEASEKPTEWTMKERICYCLKKAWTGIKQNFLFCVVTCARYLRLTADSICKWR</sequence>
<evidence type="ECO:0000313" key="1">
    <source>
        <dbReference type="EMBL" id="ROL55542.1"/>
    </source>
</evidence>
<name>A0A3N0ZB38_ANAGA</name>